<accession>A0AAQ0C1T5</accession>
<dbReference type="AlphaFoldDB" id="A0AAQ0C1T5"/>
<dbReference type="Proteomes" id="UP000596192">
    <property type="component" value="Plasmid unnamed1"/>
</dbReference>
<feature type="compositionally biased region" description="Basic and acidic residues" evidence="1">
    <location>
        <begin position="467"/>
        <end position="482"/>
    </location>
</feature>
<evidence type="ECO:0000313" key="3">
    <source>
        <dbReference type="Proteomes" id="UP000596192"/>
    </source>
</evidence>
<protein>
    <recommendedName>
        <fullName evidence="4">Glycosaminoglycan attachment site</fullName>
    </recommendedName>
</protein>
<keyword evidence="2" id="KW-0614">Plasmid</keyword>
<proteinExistence type="predicted"/>
<sequence length="482" mass="53482">MSTDNHQLTPLTRRAFDLYSMSLPHGPNYGDDIFVSAWKSERTSGVGGIFRTMAGSFSIVMLRRRVDHCFVAIAQGGSFATQEEALSQLKAALKLGKPPEPLPAGVRRRPSIFDLGGRTPCATFRLLSETPTHWAAANAVAELYFAMPKPDPNFMSDMQSSNFDSRLWELYLFACFREQGILVSQDVPSPDFKLTNGSLQGYVEAVTANPVERRSDSFPELRHAPEDKVERMAGDAAARFARTLRSKIQRAYHEQPHVRGLPFALALADFHGGSTMVWSREALPTYLYGRMAVVKEGGSGKYAASEPIETLRGHSQIAAGLFNDSRMKGLSAVVFSNAATIAKFNRMGMLAGLAVPGVKMRRKGILFDRTPGALEPLNFDLDVESSEYAALWPDGEAWCLELEVFHNPNAEHPFPFNLLPDATHWFEHEGDIICRTVWEHTVLASMTAIQAPEALHSWPTKAAMTESSRKERTEERDASSER</sequence>
<gene>
    <name evidence="2" type="ORF">GKQ51_23115</name>
</gene>
<evidence type="ECO:0000313" key="2">
    <source>
        <dbReference type="EMBL" id="QQE91095.1"/>
    </source>
</evidence>
<evidence type="ECO:0008006" key="4">
    <source>
        <dbReference type="Google" id="ProtNLM"/>
    </source>
</evidence>
<dbReference type="EMBL" id="CP066311">
    <property type="protein sequence ID" value="QQE91095.1"/>
    <property type="molecule type" value="Genomic_DNA"/>
</dbReference>
<feature type="region of interest" description="Disordered" evidence="1">
    <location>
        <begin position="458"/>
        <end position="482"/>
    </location>
</feature>
<organism evidence="2 3">
    <name type="scientific">Azotobacter chroococcum</name>
    <dbReference type="NCBI Taxonomy" id="353"/>
    <lineage>
        <taxon>Bacteria</taxon>
        <taxon>Pseudomonadati</taxon>
        <taxon>Pseudomonadota</taxon>
        <taxon>Gammaproteobacteria</taxon>
        <taxon>Pseudomonadales</taxon>
        <taxon>Pseudomonadaceae</taxon>
        <taxon>Azotobacter</taxon>
    </lineage>
</organism>
<evidence type="ECO:0000256" key="1">
    <source>
        <dbReference type="SAM" id="MobiDB-lite"/>
    </source>
</evidence>
<name>A0AAQ0C1T5_9GAMM</name>
<dbReference type="RefSeq" id="WP_198868162.1">
    <property type="nucleotide sequence ID" value="NZ_CP066311.1"/>
</dbReference>
<geneLocation type="plasmid" evidence="2 3">
    <name>unnamed1</name>
</geneLocation>
<reference evidence="2 3" key="1">
    <citation type="submission" date="2020-12" db="EMBL/GenBank/DDBJ databases">
        <title>Genomic Analysis and Response surface optimization of nitrogen-fixing conditions for A. chroococcum strain HR1, Isolation from rhizosphere soil.</title>
        <authorList>
            <person name="Li J."/>
            <person name="Yang H."/>
            <person name="Liu H."/>
            <person name="Wang C."/>
            <person name="Tian Y."/>
            <person name="Lu X.Y."/>
        </authorList>
    </citation>
    <scope>NUCLEOTIDE SEQUENCE [LARGE SCALE GENOMIC DNA]</scope>
    <source>
        <strain evidence="2 3">HR1</strain>
        <plasmid evidence="2 3">unnamed1</plasmid>
    </source>
</reference>